<dbReference type="RefSeq" id="WP_085142599.1">
    <property type="nucleotide sequence ID" value="NZ_JACKVA010000035.1"/>
</dbReference>
<evidence type="ECO:0000313" key="3">
    <source>
        <dbReference type="Proteomes" id="UP000182227"/>
    </source>
</evidence>
<protein>
    <submittedName>
        <fullName evidence="1">Bacteriophage protein</fullName>
    </submittedName>
</protein>
<evidence type="ECO:0000313" key="4">
    <source>
        <dbReference type="Proteomes" id="UP000193811"/>
    </source>
</evidence>
<dbReference type="Proteomes" id="UP000182227">
    <property type="component" value="Unassembled WGS sequence"/>
</dbReference>
<evidence type="ECO:0000313" key="1">
    <source>
        <dbReference type="EMBL" id="CQD07268.1"/>
    </source>
</evidence>
<accession>A0A0U1D333</accession>
<dbReference type="AlphaFoldDB" id="A0A0U1D333"/>
<dbReference type="Proteomes" id="UP000193811">
    <property type="component" value="Unassembled WGS sequence"/>
</dbReference>
<gene>
    <name evidence="2" type="ORF">AWB98_01300</name>
    <name evidence="1" type="ORF">BN970_01368</name>
</gene>
<dbReference type="EMBL" id="CTEF01000001">
    <property type="protein sequence ID" value="CQD07268.1"/>
    <property type="molecule type" value="Genomic_DNA"/>
</dbReference>
<reference evidence="2 4" key="2">
    <citation type="submission" date="2016-01" db="EMBL/GenBank/DDBJ databases">
        <title>The new phylogeny of the genus Mycobacterium.</title>
        <authorList>
            <person name="Tarcisio F."/>
            <person name="Conor M."/>
            <person name="Antonella G."/>
            <person name="Elisabetta G."/>
            <person name="Giulia F.S."/>
            <person name="Sara T."/>
            <person name="Anna F."/>
            <person name="Clotilde B."/>
            <person name="Roberto B."/>
            <person name="Veronica D.S."/>
            <person name="Fabio R."/>
            <person name="Monica P."/>
            <person name="Olivier J."/>
            <person name="Enrico T."/>
            <person name="Nicola S."/>
        </authorList>
    </citation>
    <scope>NUCLEOTIDE SEQUENCE [LARGE SCALE GENOMIC DNA]</scope>
    <source>
        <strain evidence="2 4">CCUG 50187</strain>
    </source>
</reference>
<evidence type="ECO:0000313" key="2">
    <source>
        <dbReference type="EMBL" id="ORV20963.1"/>
    </source>
</evidence>
<keyword evidence="4" id="KW-1185">Reference proteome</keyword>
<sequence>MSFPTPHTVGHAVFTGIGEDDLGNDIETWADPVPVKVIAWQLSAVENINGYTSRVVADIDMAIPPDLVVSIQDRIVIPGAPKPFEVTAIEDANHGFHGWTPGSVLKLKAVTG</sequence>
<dbReference type="EMBL" id="LQOP01000034">
    <property type="protein sequence ID" value="ORV20963.1"/>
    <property type="molecule type" value="Genomic_DNA"/>
</dbReference>
<name>A0A0U1D333_9MYCO</name>
<dbReference type="InterPro" id="IPR029058">
    <property type="entry name" value="AB_hydrolase_fold"/>
</dbReference>
<reference evidence="1 3" key="1">
    <citation type="submission" date="2015-03" db="EMBL/GenBank/DDBJ databases">
        <authorList>
            <person name="Murphy D."/>
        </authorList>
    </citation>
    <scope>NUCLEOTIDE SEQUENCE [LARGE SCALE GENOMIC DNA]</scope>
    <source>
        <strain evidence="1 3">D16</strain>
    </source>
</reference>
<dbReference type="SUPFAM" id="SSF53474">
    <property type="entry name" value="alpha/beta-Hydrolases"/>
    <property type="match status" value="1"/>
</dbReference>
<dbReference type="GeneID" id="44299596"/>
<organism evidence="1 3">
    <name type="scientific">Mycolicibacterium conceptionense</name>
    <dbReference type="NCBI Taxonomy" id="451644"/>
    <lineage>
        <taxon>Bacteria</taxon>
        <taxon>Bacillati</taxon>
        <taxon>Actinomycetota</taxon>
        <taxon>Actinomycetes</taxon>
        <taxon>Mycobacteriales</taxon>
        <taxon>Mycobacteriaceae</taxon>
        <taxon>Mycolicibacterium</taxon>
    </lineage>
</organism>
<proteinExistence type="predicted"/>